<organism evidence="5 6">
    <name type="scientific">Bernardetia litoralis (strain ATCC 23117 / DSM 6794 / NBRC 15988 / NCIMB 1366 / Fx l1 / Sio-4)</name>
    <name type="common">Flexibacter litoralis</name>
    <dbReference type="NCBI Taxonomy" id="880071"/>
    <lineage>
        <taxon>Bacteria</taxon>
        <taxon>Pseudomonadati</taxon>
        <taxon>Bacteroidota</taxon>
        <taxon>Cytophagia</taxon>
        <taxon>Cytophagales</taxon>
        <taxon>Bernardetiaceae</taxon>
        <taxon>Bernardetia</taxon>
    </lineage>
</organism>
<dbReference type="PANTHER" id="PTHR30231:SF4">
    <property type="entry name" value="PROTEIN NEN2"/>
    <property type="match status" value="1"/>
</dbReference>
<dbReference type="HOGENOM" id="CLU_047806_12_0_10"/>
<dbReference type="PANTHER" id="PTHR30231">
    <property type="entry name" value="DNA POLYMERASE III SUBUNIT EPSILON"/>
    <property type="match status" value="1"/>
</dbReference>
<dbReference type="GO" id="GO:0003676">
    <property type="term" value="F:nucleic acid binding"/>
    <property type="evidence" value="ECO:0007669"/>
    <property type="project" value="InterPro"/>
</dbReference>
<gene>
    <name evidence="5" type="ordered locus">Fleli_0168</name>
</gene>
<dbReference type="InterPro" id="IPR012337">
    <property type="entry name" value="RNaseH-like_sf"/>
</dbReference>
<dbReference type="InterPro" id="IPR036397">
    <property type="entry name" value="RNaseH_sf"/>
</dbReference>
<dbReference type="GO" id="GO:0008408">
    <property type="term" value="F:3'-5' exonuclease activity"/>
    <property type="evidence" value="ECO:0007669"/>
    <property type="project" value="TreeGrafter"/>
</dbReference>
<evidence type="ECO:0000259" key="4">
    <source>
        <dbReference type="SMART" id="SM00479"/>
    </source>
</evidence>
<keyword evidence="3 5" id="KW-0269">Exonuclease</keyword>
<keyword evidence="2" id="KW-0378">Hydrolase</keyword>
<dbReference type="GO" id="GO:0006259">
    <property type="term" value="P:DNA metabolic process"/>
    <property type="evidence" value="ECO:0007669"/>
    <property type="project" value="UniProtKB-ARBA"/>
</dbReference>
<name>I4AFD2_BERLS</name>
<evidence type="ECO:0000256" key="3">
    <source>
        <dbReference type="ARBA" id="ARBA00022839"/>
    </source>
</evidence>
<dbReference type="InterPro" id="IPR013520">
    <property type="entry name" value="Ribonucl_H"/>
</dbReference>
<dbReference type="eggNOG" id="COG0847">
    <property type="taxonomic scope" value="Bacteria"/>
</dbReference>
<dbReference type="SUPFAM" id="SSF53098">
    <property type="entry name" value="Ribonuclease H-like"/>
    <property type="match status" value="1"/>
</dbReference>
<dbReference type="KEGG" id="fli:Fleli_0168"/>
<accession>I4AFD2</accession>
<dbReference type="CDD" id="cd06127">
    <property type="entry name" value="DEDDh"/>
    <property type="match status" value="1"/>
</dbReference>
<dbReference type="Proteomes" id="UP000006054">
    <property type="component" value="Chromosome"/>
</dbReference>
<sequence>MEKLFFYDLETTGVRYWKNGIHQISGAIVIDGKVKERFNFRVKPYKDALIEEEALKIANVTKEDLETDIYEPFEIIYKKLTQMLTKYVNKFDRKDKFHLVGYNNASFDNAFLRAFFVQNGDKYFGSLFWADSIDCYVLASNFFRKERASFENFKQMTVAKKLGIEVDEARLHDAEYDIDLCMQIYERVAIL</sequence>
<evidence type="ECO:0000256" key="2">
    <source>
        <dbReference type="ARBA" id="ARBA00022801"/>
    </source>
</evidence>
<dbReference type="EMBL" id="CP003345">
    <property type="protein sequence ID" value="AFM02667.1"/>
    <property type="molecule type" value="Genomic_DNA"/>
</dbReference>
<dbReference type="STRING" id="880071.Fleli_0168"/>
<proteinExistence type="predicted"/>
<dbReference type="OrthoDB" id="9803925at2"/>
<keyword evidence="6" id="KW-1185">Reference proteome</keyword>
<evidence type="ECO:0000313" key="6">
    <source>
        <dbReference type="Proteomes" id="UP000006054"/>
    </source>
</evidence>
<dbReference type="PATRIC" id="fig|880071.3.peg.164"/>
<dbReference type="AlphaFoldDB" id="I4AFD2"/>
<feature type="domain" description="Exonuclease" evidence="4">
    <location>
        <begin position="3"/>
        <end position="190"/>
    </location>
</feature>
<dbReference type="Pfam" id="PF00929">
    <property type="entry name" value="RNase_T"/>
    <property type="match status" value="1"/>
</dbReference>
<evidence type="ECO:0000256" key="1">
    <source>
        <dbReference type="ARBA" id="ARBA00022722"/>
    </source>
</evidence>
<dbReference type="Gene3D" id="3.30.420.10">
    <property type="entry name" value="Ribonuclease H-like superfamily/Ribonuclease H"/>
    <property type="match status" value="1"/>
</dbReference>
<keyword evidence="1" id="KW-0540">Nuclease</keyword>
<dbReference type="SMART" id="SM00479">
    <property type="entry name" value="EXOIII"/>
    <property type="match status" value="1"/>
</dbReference>
<reference evidence="6" key="1">
    <citation type="submission" date="2012-06" db="EMBL/GenBank/DDBJ databases">
        <title>The complete genome of Flexibacter litoralis DSM 6794.</title>
        <authorList>
            <person name="Lucas S."/>
            <person name="Copeland A."/>
            <person name="Lapidus A."/>
            <person name="Glavina del Rio T."/>
            <person name="Dalin E."/>
            <person name="Tice H."/>
            <person name="Bruce D."/>
            <person name="Goodwin L."/>
            <person name="Pitluck S."/>
            <person name="Peters L."/>
            <person name="Ovchinnikova G."/>
            <person name="Lu M."/>
            <person name="Kyrpides N."/>
            <person name="Mavromatis K."/>
            <person name="Ivanova N."/>
            <person name="Brettin T."/>
            <person name="Detter J.C."/>
            <person name="Han C."/>
            <person name="Larimer F."/>
            <person name="Land M."/>
            <person name="Hauser L."/>
            <person name="Markowitz V."/>
            <person name="Cheng J.-F."/>
            <person name="Hugenholtz P."/>
            <person name="Woyke T."/>
            <person name="Wu D."/>
            <person name="Spring S."/>
            <person name="Lang E."/>
            <person name="Kopitz M."/>
            <person name="Brambilla E."/>
            <person name="Klenk H.-P."/>
            <person name="Eisen J.A."/>
        </authorList>
    </citation>
    <scope>NUCLEOTIDE SEQUENCE [LARGE SCALE GENOMIC DNA]</scope>
    <source>
        <strain evidence="6">ATCC 23117 / DSM 6794 / NBRC 15988 / NCIMB 1366 / Sio-4</strain>
    </source>
</reference>
<evidence type="ECO:0000313" key="5">
    <source>
        <dbReference type="EMBL" id="AFM02667.1"/>
    </source>
</evidence>
<dbReference type="RefSeq" id="WP_014796132.1">
    <property type="nucleotide sequence ID" value="NC_018018.1"/>
</dbReference>
<protein>
    <submittedName>
        <fullName evidence="5">DNA polymerase III epsilon subunit-like 3'-5' exonuclease</fullName>
    </submittedName>
</protein>